<dbReference type="EMBL" id="RSCE01000014">
    <property type="protein sequence ID" value="RSH77854.1"/>
    <property type="molecule type" value="Genomic_DNA"/>
</dbReference>
<protein>
    <submittedName>
        <fullName evidence="1">Capsular associated protein</fullName>
    </submittedName>
</protein>
<organism evidence="1 2">
    <name type="scientific">Apiotrichum porosum</name>
    <dbReference type="NCBI Taxonomy" id="105984"/>
    <lineage>
        <taxon>Eukaryota</taxon>
        <taxon>Fungi</taxon>
        <taxon>Dikarya</taxon>
        <taxon>Basidiomycota</taxon>
        <taxon>Agaricomycotina</taxon>
        <taxon>Tremellomycetes</taxon>
        <taxon>Trichosporonales</taxon>
        <taxon>Trichosporonaceae</taxon>
        <taxon>Apiotrichum</taxon>
    </lineage>
</organism>
<dbReference type="SUPFAM" id="SSF52266">
    <property type="entry name" value="SGNH hydrolase"/>
    <property type="match status" value="1"/>
</dbReference>
<dbReference type="STRING" id="105984.A0A427XGL9"/>
<dbReference type="AlphaFoldDB" id="A0A427XGL9"/>
<name>A0A427XGL9_9TREE</name>
<accession>A0A427XGL9</accession>
<dbReference type="Proteomes" id="UP000279236">
    <property type="component" value="Unassembled WGS sequence"/>
</dbReference>
<evidence type="ECO:0000313" key="1">
    <source>
        <dbReference type="EMBL" id="RSH77854.1"/>
    </source>
</evidence>
<reference evidence="1 2" key="1">
    <citation type="submission" date="2018-11" db="EMBL/GenBank/DDBJ databases">
        <title>Genome sequence of Apiotrichum porosum DSM 27194.</title>
        <authorList>
            <person name="Aliyu H."/>
            <person name="Gorte O."/>
            <person name="Ochsenreither K."/>
        </authorList>
    </citation>
    <scope>NUCLEOTIDE SEQUENCE [LARGE SCALE GENOMIC DNA]</scope>
    <source>
        <strain evidence="1 2">DSM 27194</strain>
    </source>
</reference>
<dbReference type="PANTHER" id="PTHR34407">
    <property type="entry name" value="EXPRESSED PROTEIN"/>
    <property type="match status" value="1"/>
</dbReference>
<keyword evidence="2" id="KW-1185">Reference proteome</keyword>
<sequence length="522" mass="57019">MLSEKSKDGLRLPGAQENKVFGLSRRVWALVGGCLGLMLLSRAFSSGPSYSLPTGHYTASPGLLTAKDYLNASASDPAPFSFCPVFGPNDAVAKKWGQTGLLRSRIHSGSGARIQRVIQKAMAGQPITISVLGGSVSACHGAGDDVVSPRCWPARLFEWWNTVFPHANSELTNGAARRTDSAYFAYCSAHHLPDKTDLVILEFDASDPNDPQWMNHFELLVRSILIRPEQPAVILLGHFAPQVLVQNGFAGPDLFHDVVAQFYDVPHISLKGFLYRDYMTDPEGTRKSFYSDMVLASPSGHELMSDLLVSYLENQICSGWATTMGHAFDVPYMGAQDSLKEDTSADDLESQGGGLAAKQRVMRVPHARLSNRPSDILTFREVHPYCVSANDLVNPLPPSHFYGSGWLAHHPKKGISEDYHYWYSEIAGSRMRVPLTISAGEVAIYYLQQPENQPLGMAACWVDDDFAGRAMLSGMGDVGDSTPTLTVINEHVSAGPHYVECLLLGPDGTRTPPFKMLGIFAT</sequence>
<dbReference type="CDD" id="cd00229">
    <property type="entry name" value="SGNH_hydrolase"/>
    <property type="match status" value="1"/>
</dbReference>
<proteinExistence type="predicted"/>
<gene>
    <name evidence="1" type="primary">CAP64_1</name>
    <name evidence="1" type="ORF">EHS24_002919</name>
</gene>
<evidence type="ECO:0000313" key="2">
    <source>
        <dbReference type="Proteomes" id="UP000279236"/>
    </source>
</evidence>
<dbReference type="PANTHER" id="PTHR34407:SF1">
    <property type="entry name" value="SGNH HYDROLASE-TYPE ESTERASE DOMAIN-CONTAINING PROTEIN"/>
    <property type="match status" value="1"/>
</dbReference>
<dbReference type="GeneID" id="39587462"/>
<dbReference type="RefSeq" id="XP_028473001.1">
    <property type="nucleotide sequence ID" value="XM_028618634.1"/>
</dbReference>
<comment type="caution">
    <text evidence="1">The sequence shown here is derived from an EMBL/GenBank/DDBJ whole genome shotgun (WGS) entry which is preliminary data.</text>
</comment>
<dbReference type="OrthoDB" id="544608at2759"/>